<evidence type="ECO:0000313" key="4">
    <source>
        <dbReference type="EMBL" id="QBB71592.1"/>
    </source>
</evidence>
<dbReference type="PANTHER" id="PTHR45586">
    <property type="entry name" value="TPR REPEAT-CONTAINING PROTEIN PA4667"/>
    <property type="match status" value="1"/>
</dbReference>
<dbReference type="EMBL" id="CP035704">
    <property type="protein sequence ID" value="QBB71592.1"/>
    <property type="molecule type" value="Genomic_DNA"/>
</dbReference>
<dbReference type="RefSeq" id="WP_129834745.1">
    <property type="nucleotide sequence ID" value="NZ_CP035704.1"/>
</dbReference>
<dbReference type="Pfam" id="PF13432">
    <property type="entry name" value="TPR_16"/>
    <property type="match status" value="2"/>
</dbReference>
<keyword evidence="2 3" id="KW-0802">TPR repeat</keyword>
<dbReference type="SMART" id="SM00028">
    <property type="entry name" value="TPR"/>
    <property type="match status" value="6"/>
</dbReference>
<dbReference type="InterPro" id="IPR019734">
    <property type="entry name" value="TPR_rpt"/>
</dbReference>
<reference evidence="4 5" key="1">
    <citation type="submission" date="2019-01" db="EMBL/GenBank/DDBJ databases">
        <title>Pseudolysobacter antarctica gen. nov., sp. nov., isolated from Fildes Peninsula, Antarctica.</title>
        <authorList>
            <person name="Wei Z."/>
            <person name="Peng F."/>
        </authorList>
    </citation>
    <scope>NUCLEOTIDE SEQUENCE [LARGE SCALE GENOMIC DNA]</scope>
    <source>
        <strain evidence="4 5">AQ6-296</strain>
    </source>
</reference>
<keyword evidence="1" id="KW-0677">Repeat</keyword>
<organism evidence="4 5">
    <name type="scientific">Pseudolysobacter antarcticus</name>
    <dbReference type="NCBI Taxonomy" id="2511995"/>
    <lineage>
        <taxon>Bacteria</taxon>
        <taxon>Pseudomonadati</taxon>
        <taxon>Pseudomonadota</taxon>
        <taxon>Gammaproteobacteria</taxon>
        <taxon>Lysobacterales</taxon>
        <taxon>Rhodanobacteraceae</taxon>
        <taxon>Pseudolysobacter</taxon>
    </lineage>
</organism>
<name>A0A411HM35_9GAMM</name>
<dbReference type="AlphaFoldDB" id="A0A411HM35"/>
<dbReference type="OrthoDB" id="9766710at2"/>
<dbReference type="PANTHER" id="PTHR45586:SF16">
    <property type="entry name" value="DOMAIN PROTEIN, PUTATIVE-RELATED"/>
    <property type="match status" value="1"/>
</dbReference>
<evidence type="ECO:0000313" key="5">
    <source>
        <dbReference type="Proteomes" id="UP000291562"/>
    </source>
</evidence>
<dbReference type="Gene3D" id="1.25.40.10">
    <property type="entry name" value="Tetratricopeptide repeat domain"/>
    <property type="match status" value="2"/>
</dbReference>
<protein>
    <submittedName>
        <fullName evidence="4">Tetratricopeptide repeat protein</fullName>
    </submittedName>
</protein>
<keyword evidence="5" id="KW-1185">Reference proteome</keyword>
<evidence type="ECO:0000256" key="1">
    <source>
        <dbReference type="ARBA" id="ARBA00022737"/>
    </source>
</evidence>
<feature type="repeat" description="TPR" evidence="3">
    <location>
        <begin position="512"/>
        <end position="545"/>
    </location>
</feature>
<gene>
    <name evidence="4" type="ORF">ELE36_15185</name>
</gene>
<dbReference type="PROSITE" id="PS50005">
    <property type="entry name" value="TPR"/>
    <property type="match status" value="1"/>
</dbReference>
<dbReference type="KEGG" id="xbc:ELE36_15185"/>
<dbReference type="PROSITE" id="PS51257">
    <property type="entry name" value="PROKAR_LIPOPROTEIN"/>
    <property type="match status" value="1"/>
</dbReference>
<dbReference type="Pfam" id="PF14559">
    <property type="entry name" value="TPR_19"/>
    <property type="match status" value="1"/>
</dbReference>
<evidence type="ECO:0000256" key="2">
    <source>
        <dbReference type="ARBA" id="ARBA00022803"/>
    </source>
</evidence>
<dbReference type="SUPFAM" id="SSF48452">
    <property type="entry name" value="TPR-like"/>
    <property type="match status" value="3"/>
</dbReference>
<proteinExistence type="predicted"/>
<sequence length="590" mass="64415">MKNLVWISSSLFAASALRLFGAGIVVATMLSACATLPATSTHTSNINEPLTHLQVPAQSPDQDVLLKLMSAEFALSHGDVDSAGSGYLDAALISNDPAVAAQATQVALAGKHWDRANQALSRWQVLSPNDAGILQARATLDLVAGHSDAAYASLLELVRLHPDGRPQQSNGWQAVGLTLLSASDKKLAGDLLQRLATPEQLGKQGEIWVAISQLALKLDRSALSTQLADQAVTRFHTSEAYAWAAQLALRADDRKRAKTLYAESLQHDAKNPRLRIGYAKLLSDMGENAEAARLLARGPQDDLIYSARAAYAARASDKKLIEALYKEIEALPAPRPSERLTLLGQLAELLELKPEAQRWYGQVDEDDDHYFDAQTRIAILLDQQGKGADALELVHTIQARAGDDRKALGEAFQLEAELLNHQDRRPQAVDAYTRGLKALPDDTRLLYGRALLSEELNQTANAEKDLRRVVELKPNDADALNALGYTLADRTEHKDEALGLIQKALSLKPDDPAIIDSLGWVQYRLGNLVDAVKSLRRAFERQPDAEIAAHFGEVLWISGNKDEARKVWAEGSKQDGKNKSLLETQHRLGA</sequence>
<dbReference type="InterPro" id="IPR011990">
    <property type="entry name" value="TPR-like_helical_dom_sf"/>
</dbReference>
<dbReference type="InterPro" id="IPR051012">
    <property type="entry name" value="CellSynth/LPSAsmb/PSIAsmb"/>
</dbReference>
<evidence type="ECO:0000256" key="3">
    <source>
        <dbReference type="PROSITE-ProRule" id="PRU00339"/>
    </source>
</evidence>
<dbReference type="Proteomes" id="UP000291562">
    <property type="component" value="Chromosome"/>
</dbReference>
<accession>A0A411HM35</accession>